<evidence type="ECO:0000256" key="2">
    <source>
        <dbReference type="ARBA" id="ARBA00022679"/>
    </source>
</evidence>
<reference evidence="8 9" key="1">
    <citation type="submission" date="2015-09" db="EMBL/GenBank/DDBJ databases">
        <title>Draft genome sequence of Hydrogenibacillus schlegelii DSM 2000.</title>
        <authorList>
            <person name="Hemp J."/>
        </authorList>
    </citation>
    <scope>NUCLEOTIDE SEQUENCE [LARGE SCALE GENOMIC DNA]</scope>
    <source>
        <strain evidence="8 9">MA 48</strain>
    </source>
</reference>
<feature type="binding site" evidence="5">
    <location>
        <position position="70"/>
    </location>
    <ligand>
        <name>S-adenosyl-L-methionine</name>
        <dbReference type="ChEBI" id="CHEBI:59789"/>
    </ligand>
</feature>
<dbReference type="InterPro" id="IPR049470">
    <property type="entry name" value="TRM61_C"/>
</dbReference>
<dbReference type="Gene3D" id="3.40.50.150">
    <property type="entry name" value="Vaccinia Virus protein VP39"/>
    <property type="match status" value="1"/>
</dbReference>
<evidence type="ECO:0000256" key="1">
    <source>
        <dbReference type="ARBA" id="ARBA00022603"/>
    </source>
</evidence>
<dbReference type="InterPro" id="IPR029063">
    <property type="entry name" value="SAM-dependent_MTases_sf"/>
</dbReference>
<organism evidence="8 9">
    <name type="scientific">Hydrogenibacillus schlegelii</name>
    <name type="common">Bacillus schlegelii</name>
    <dbReference type="NCBI Taxonomy" id="1484"/>
    <lineage>
        <taxon>Bacteria</taxon>
        <taxon>Bacillati</taxon>
        <taxon>Bacillota</taxon>
        <taxon>Bacilli</taxon>
        <taxon>Bacillales</taxon>
        <taxon>Bacillales Family X. Incertae Sedis</taxon>
        <taxon>Hydrogenibacillus</taxon>
    </lineage>
</organism>
<dbReference type="STRING" id="1484.SA87_07930"/>
<dbReference type="RefSeq" id="WP_066198164.1">
    <property type="nucleotide sequence ID" value="NZ_CBCSAS010000001.1"/>
</dbReference>
<feature type="compositionally biased region" description="Acidic residues" evidence="6">
    <location>
        <begin position="223"/>
        <end position="232"/>
    </location>
</feature>
<dbReference type="CDD" id="cd02440">
    <property type="entry name" value="AdoMet_MTases"/>
    <property type="match status" value="1"/>
</dbReference>
<protein>
    <recommendedName>
        <fullName evidence="7">tRNA (adenine(58)-N(1))-methyltransferase catalytic subunit TRM61 C-terminal domain-containing protein</fullName>
    </recommendedName>
</protein>
<evidence type="ECO:0000313" key="9">
    <source>
        <dbReference type="Proteomes" id="UP000243024"/>
    </source>
</evidence>
<evidence type="ECO:0000256" key="4">
    <source>
        <dbReference type="ARBA" id="ARBA00022694"/>
    </source>
</evidence>
<keyword evidence="9" id="KW-1185">Reference proteome</keyword>
<dbReference type="GO" id="GO:0030488">
    <property type="term" value="P:tRNA methylation"/>
    <property type="evidence" value="ECO:0007669"/>
    <property type="project" value="InterPro"/>
</dbReference>
<dbReference type="PANTHER" id="PTHR12133">
    <property type="entry name" value="TRNA (ADENINE(58)-N(1))-METHYLTRANSFERASE"/>
    <property type="match status" value="1"/>
</dbReference>
<dbReference type="Pfam" id="PF08704">
    <property type="entry name" value="GCD14"/>
    <property type="match status" value="1"/>
</dbReference>
<sequence length="232" mass="25668">MLAIRPTLEDYIMTMPRRTQILYPKDLGRILLRGDLRPGARVMESGVGSGAATLVLLRAVGPEGLVVSYERRPEFAELARENVRRFFGTDPPNWRLEVRDVYRGIDERELDLLLLDVPEPEQAIAGAETAVRPGGLLLVWLPTTNQLHKFVSSISGRPGWGPIEVEELLLRPWHATPESVRPDHRMVAHTGFLIRLRRLAAGVVVEAEGEAEGGADVDGGAGADEETDARER</sequence>
<dbReference type="AlphaFoldDB" id="A0A179IU25"/>
<name>A0A179IU25_HYDSH</name>
<keyword evidence="2" id="KW-0808">Transferase</keyword>
<dbReference type="PIRSF" id="PIRSF017269">
    <property type="entry name" value="GCD14"/>
    <property type="match status" value="1"/>
</dbReference>
<dbReference type="EMBL" id="JXBB01000002">
    <property type="protein sequence ID" value="OAR05290.1"/>
    <property type="molecule type" value="Genomic_DNA"/>
</dbReference>
<comment type="caution">
    <text evidence="8">The sequence shown here is derived from an EMBL/GenBank/DDBJ whole genome shotgun (WGS) entry which is preliminary data.</text>
</comment>
<evidence type="ECO:0000259" key="7">
    <source>
        <dbReference type="Pfam" id="PF08704"/>
    </source>
</evidence>
<dbReference type="GO" id="GO:0160107">
    <property type="term" value="F:tRNA (adenine(58)-N1)-methyltransferase activity"/>
    <property type="evidence" value="ECO:0007669"/>
    <property type="project" value="InterPro"/>
</dbReference>
<evidence type="ECO:0000313" key="8">
    <source>
        <dbReference type="EMBL" id="OAR05290.1"/>
    </source>
</evidence>
<evidence type="ECO:0000256" key="5">
    <source>
        <dbReference type="PIRSR" id="PIRSR017269-1"/>
    </source>
</evidence>
<dbReference type="PANTHER" id="PTHR12133:SF1">
    <property type="entry name" value="TRNA (ADENINE(58)-N(1))-METHYLTRANSFERASE, MITOCHONDRIAL"/>
    <property type="match status" value="1"/>
</dbReference>
<accession>A0A179IU25</accession>
<proteinExistence type="predicted"/>
<dbReference type="GO" id="GO:0031515">
    <property type="term" value="C:tRNA (m1A) methyltransferase complex"/>
    <property type="evidence" value="ECO:0007669"/>
    <property type="project" value="InterPro"/>
</dbReference>
<dbReference type="InterPro" id="IPR014816">
    <property type="entry name" value="tRNA_MeTrfase_Gcd14"/>
</dbReference>
<feature type="region of interest" description="Disordered" evidence="6">
    <location>
        <begin position="209"/>
        <end position="232"/>
    </location>
</feature>
<dbReference type="PROSITE" id="PS51620">
    <property type="entry name" value="SAM_TRM61"/>
    <property type="match status" value="1"/>
</dbReference>
<dbReference type="SUPFAM" id="SSF53335">
    <property type="entry name" value="S-adenosyl-L-methionine-dependent methyltransferases"/>
    <property type="match status" value="1"/>
</dbReference>
<keyword evidence="3 5" id="KW-0949">S-adenosyl-L-methionine</keyword>
<gene>
    <name evidence="8" type="ORF">SA87_07930</name>
</gene>
<evidence type="ECO:0000256" key="3">
    <source>
        <dbReference type="ARBA" id="ARBA00022691"/>
    </source>
</evidence>
<evidence type="ECO:0000256" key="6">
    <source>
        <dbReference type="SAM" id="MobiDB-lite"/>
    </source>
</evidence>
<feature type="binding site" evidence="5">
    <location>
        <position position="116"/>
    </location>
    <ligand>
        <name>S-adenosyl-L-methionine</name>
        <dbReference type="ChEBI" id="CHEBI:59789"/>
    </ligand>
</feature>
<keyword evidence="1" id="KW-0489">Methyltransferase</keyword>
<feature type="binding site" evidence="5">
    <location>
        <position position="100"/>
    </location>
    <ligand>
        <name>S-adenosyl-L-methionine</name>
        <dbReference type="ChEBI" id="CHEBI:59789"/>
    </ligand>
</feature>
<feature type="domain" description="tRNA (adenine(58)-N(1))-methyltransferase catalytic subunit TRM61 C-terminal" evidence="7">
    <location>
        <begin position="4"/>
        <end position="176"/>
    </location>
</feature>
<dbReference type="Proteomes" id="UP000243024">
    <property type="component" value="Unassembled WGS sequence"/>
</dbReference>
<keyword evidence="4" id="KW-0819">tRNA processing</keyword>